<comment type="cofactor">
    <cofactor evidence="1">
        <name>FMN</name>
        <dbReference type="ChEBI" id="CHEBI:58210"/>
    </cofactor>
</comment>
<gene>
    <name evidence="7" type="ORF">H1X69_20840</name>
</gene>
<evidence type="ECO:0000256" key="2">
    <source>
        <dbReference type="ARBA" id="ARBA00022630"/>
    </source>
</evidence>
<dbReference type="Proteomes" id="UP000587608">
    <property type="component" value="Unassembled WGS sequence"/>
</dbReference>
<dbReference type="Pfam" id="PF00724">
    <property type="entry name" value="Oxidored_FMN"/>
    <property type="match status" value="1"/>
</dbReference>
<keyword evidence="4" id="KW-0521">NADP</keyword>
<dbReference type="GO" id="GO:0003959">
    <property type="term" value="F:NADPH dehydrogenase activity"/>
    <property type="evidence" value="ECO:0007669"/>
    <property type="project" value="InterPro"/>
</dbReference>
<dbReference type="GO" id="GO:0010181">
    <property type="term" value="F:FMN binding"/>
    <property type="evidence" value="ECO:0007669"/>
    <property type="project" value="InterPro"/>
</dbReference>
<evidence type="ECO:0000256" key="4">
    <source>
        <dbReference type="ARBA" id="ARBA00022857"/>
    </source>
</evidence>
<keyword evidence="2" id="KW-0285">Flavoprotein</keyword>
<evidence type="ECO:0000256" key="3">
    <source>
        <dbReference type="ARBA" id="ARBA00022643"/>
    </source>
</evidence>
<dbReference type="PANTHER" id="PTHR43303">
    <property type="entry name" value="NADPH DEHYDROGENASE C23G7.10C-RELATED"/>
    <property type="match status" value="1"/>
</dbReference>
<keyword evidence="3" id="KW-0288">FMN</keyword>
<evidence type="ECO:0000313" key="8">
    <source>
        <dbReference type="Proteomes" id="UP000587608"/>
    </source>
</evidence>
<evidence type="ECO:0000256" key="5">
    <source>
        <dbReference type="ARBA" id="ARBA00023002"/>
    </source>
</evidence>
<keyword evidence="5" id="KW-0560">Oxidoreductase</keyword>
<protein>
    <submittedName>
        <fullName evidence="7">NADH:flavin oxidoreductase/NADH oxidase</fullName>
    </submittedName>
</protein>
<dbReference type="PANTHER" id="PTHR43303:SF4">
    <property type="entry name" value="NADPH DEHYDROGENASE C23G7.10C-RELATED"/>
    <property type="match status" value="1"/>
</dbReference>
<dbReference type="InterPro" id="IPR001155">
    <property type="entry name" value="OxRdtase_FMN_N"/>
</dbReference>
<dbReference type="GO" id="GO:0050661">
    <property type="term" value="F:NADP binding"/>
    <property type="evidence" value="ECO:0007669"/>
    <property type="project" value="InterPro"/>
</dbReference>
<dbReference type="SUPFAM" id="SSF51395">
    <property type="entry name" value="FMN-linked oxidoreductases"/>
    <property type="match status" value="1"/>
</dbReference>
<reference evidence="7 8" key="1">
    <citation type="submission" date="2020-07" db="EMBL/GenBank/DDBJ databases">
        <title>Differential regulation of undecylprodigiosin biosynthesis in the yeast-scavenging Streptomyces strain MBK6.</title>
        <authorList>
            <person name="Baral B."/>
            <person name="Siitonen V."/>
            <person name="Laughlin M."/>
            <person name="Yamada K."/>
            <person name="Ilomaeki M."/>
            <person name="Metsae-Ketelae M."/>
            <person name="Niemi J."/>
        </authorList>
    </citation>
    <scope>NUCLEOTIDE SEQUENCE [LARGE SCALE GENOMIC DNA]</scope>
    <source>
        <strain evidence="7 8">MBK6</strain>
    </source>
</reference>
<sequence length="385" mass="41296">MSIEASVTVCPPGGAAPLSSSLFTPYTLRGVTLPNRVWMAPMCQYSAPAEGADTGAPTDWHLQHYGARAVGGPGLILVEATAVVPEGRISPYDLGIWNDIQVRAHRRITSFLDAHGVVPGIQLAHAGRKASTDAAFHGGSPLTSDRLGWRPVAPSALSFDEGHPVPHELSAEEIRGVVDGFVAAARRAVEAGYRVLEVHAAHGYLLHEFLSPLSNHREDGYGGPFENRARLAVEVADAVRAAVPEETALFFRVSATDWVEPEGWTADDTVRLAALLKEHGVDLLHVSTGGNVPHARIPAEPGYQVPFAARVRRETGLPSAAVGLITEPEQAERILAEGEADAVALGRELLLNPYWPREAALALGEEHPFPPQYGRAARVRRTSRV</sequence>
<dbReference type="InterPro" id="IPR013785">
    <property type="entry name" value="Aldolase_TIM"/>
</dbReference>
<dbReference type="AlphaFoldDB" id="A0A7W2DVW2"/>
<name>A0A7W2DVW2_9ACTN</name>
<evidence type="ECO:0000259" key="6">
    <source>
        <dbReference type="Pfam" id="PF00724"/>
    </source>
</evidence>
<dbReference type="CDD" id="cd02932">
    <property type="entry name" value="OYE_YqiM_FMN"/>
    <property type="match status" value="1"/>
</dbReference>
<feature type="domain" description="NADH:flavin oxidoreductase/NADH oxidase N-terminal" evidence="6">
    <location>
        <begin position="21"/>
        <end position="360"/>
    </location>
</feature>
<dbReference type="RefSeq" id="WP_191853650.1">
    <property type="nucleotide sequence ID" value="NZ_CP108323.1"/>
</dbReference>
<organism evidence="7 8">
    <name type="scientific">Streptomyces griseoaurantiacus</name>
    <dbReference type="NCBI Taxonomy" id="68213"/>
    <lineage>
        <taxon>Bacteria</taxon>
        <taxon>Bacillati</taxon>
        <taxon>Actinomycetota</taxon>
        <taxon>Actinomycetes</taxon>
        <taxon>Kitasatosporales</taxon>
        <taxon>Streptomycetaceae</taxon>
        <taxon>Streptomyces</taxon>
        <taxon>Streptomyces aurantiacus group</taxon>
    </lineage>
</organism>
<evidence type="ECO:0000313" key="7">
    <source>
        <dbReference type="EMBL" id="MBA5223851.1"/>
    </source>
</evidence>
<comment type="caution">
    <text evidence="7">The sequence shown here is derived from an EMBL/GenBank/DDBJ whole genome shotgun (WGS) entry which is preliminary data.</text>
</comment>
<dbReference type="GeneID" id="96788744"/>
<proteinExistence type="predicted"/>
<dbReference type="EMBL" id="JACERG010000015">
    <property type="protein sequence ID" value="MBA5223851.1"/>
    <property type="molecule type" value="Genomic_DNA"/>
</dbReference>
<dbReference type="Gene3D" id="3.20.20.70">
    <property type="entry name" value="Aldolase class I"/>
    <property type="match status" value="1"/>
</dbReference>
<evidence type="ECO:0000256" key="1">
    <source>
        <dbReference type="ARBA" id="ARBA00001917"/>
    </source>
</evidence>
<dbReference type="InterPro" id="IPR044152">
    <property type="entry name" value="YqjM-like"/>
</dbReference>
<accession>A0A7W2DVW2</accession>